<dbReference type="SUPFAM" id="SSF56322">
    <property type="entry name" value="ADC synthase"/>
    <property type="match status" value="1"/>
</dbReference>
<accession>I0K5R0</accession>
<dbReference type="AlphaFoldDB" id="I0K5R0"/>
<keyword evidence="3" id="KW-1185">Reference proteome</keyword>
<dbReference type="PATRIC" id="fig|1166018.3.peg.3188"/>
<keyword evidence="2" id="KW-0413">Isomerase</keyword>
<dbReference type="EC" id="5.4.4.2" evidence="2"/>
<evidence type="ECO:0000259" key="1">
    <source>
        <dbReference type="Pfam" id="PF00425"/>
    </source>
</evidence>
<evidence type="ECO:0000313" key="3">
    <source>
        <dbReference type="Proteomes" id="UP000011058"/>
    </source>
</evidence>
<dbReference type="STRING" id="1166018.FAES_1453"/>
<feature type="domain" description="Chorismate-utilising enzyme C-terminal" evidence="1">
    <location>
        <begin position="156"/>
        <end position="419"/>
    </location>
</feature>
<evidence type="ECO:0000313" key="2">
    <source>
        <dbReference type="EMBL" id="CCG99463.1"/>
    </source>
</evidence>
<dbReference type="RefSeq" id="WP_015330562.1">
    <property type="nucleotide sequence ID" value="NC_020054.1"/>
</dbReference>
<dbReference type="EMBL" id="HE796683">
    <property type="protein sequence ID" value="CCG99463.1"/>
    <property type="molecule type" value="Genomic_DNA"/>
</dbReference>
<reference evidence="2 3" key="1">
    <citation type="journal article" date="2012" name="J. Bacteriol.">
        <title>Genome Sequence of Fibrella aestuarina BUZ 2T, a Filamentous Marine Bacterium.</title>
        <authorList>
            <person name="Filippini M."/>
            <person name="Qi W."/>
            <person name="Blom J."/>
            <person name="Goesmann A."/>
            <person name="Smits T.H."/>
            <person name="Bagheri H.C."/>
        </authorList>
    </citation>
    <scope>NUCLEOTIDE SEQUENCE [LARGE SCALE GENOMIC DNA]</scope>
    <source>
        <strain evidence="3">BUZ 2T</strain>
    </source>
</reference>
<dbReference type="KEGG" id="fae:FAES_1453"/>
<name>I0K5R0_9BACT</name>
<dbReference type="Pfam" id="PF00425">
    <property type="entry name" value="Chorismate_bind"/>
    <property type="match status" value="1"/>
</dbReference>
<dbReference type="InterPro" id="IPR005801">
    <property type="entry name" value="ADC_synthase"/>
</dbReference>
<organism evidence="2 3">
    <name type="scientific">Fibrella aestuarina BUZ 2</name>
    <dbReference type="NCBI Taxonomy" id="1166018"/>
    <lineage>
        <taxon>Bacteria</taxon>
        <taxon>Pseudomonadati</taxon>
        <taxon>Bacteroidota</taxon>
        <taxon>Cytophagia</taxon>
        <taxon>Cytophagales</taxon>
        <taxon>Spirosomataceae</taxon>
        <taxon>Fibrella</taxon>
    </lineage>
</organism>
<dbReference type="InterPro" id="IPR015890">
    <property type="entry name" value="Chorismate_C"/>
</dbReference>
<gene>
    <name evidence="2" type="primary">entC</name>
    <name evidence="2" type="ORF">FAES_1453</name>
</gene>
<protein>
    <submittedName>
        <fullName evidence="2">Isochorismate synthase</fullName>
        <ecNumber evidence="2">5.4.4.2</ecNumber>
    </submittedName>
</protein>
<dbReference type="PANTHER" id="PTHR42839:SF2">
    <property type="entry name" value="ISOCHORISMATE SYNTHASE ENTC"/>
    <property type="match status" value="1"/>
</dbReference>
<dbReference type="Proteomes" id="UP000011058">
    <property type="component" value="Chromosome"/>
</dbReference>
<proteinExistence type="predicted"/>
<dbReference type="GO" id="GO:0008909">
    <property type="term" value="F:isochorismate synthase activity"/>
    <property type="evidence" value="ECO:0007669"/>
    <property type="project" value="UniProtKB-EC"/>
</dbReference>
<dbReference type="PANTHER" id="PTHR42839">
    <property type="entry name" value="ISOCHORISMATE SYNTHASE ENTC"/>
    <property type="match status" value="1"/>
</dbReference>
<dbReference type="Gene3D" id="3.60.120.10">
    <property type="entry name" value="Anthranilate synthase"/>
    <property type="match status" value="1"/>
</dbReference>
<sequence length="429" mass="47403">MIASSAKPTARQLAPSLSHIWQTALDTNQPAALWRLPNQTDKRLIVHLGDKLTEQPIDLDELRPGFAIGLFDNPTDPNREEMAKAFYLHADLQYTIDGNGQVEPKRDVPTASLNPLADAFQVRVRAAMQAGQEPRPSGAGSLSAIEFTETTQPDAQRNFEDAVAEAVRAMQAGKFWKVVISRTKTIEFAEQPDVTILFDRLCAAYPAAFVSAVWLPEGTGGAPAQIWLSATPERLVSVEADGVFRTVALAGTQSAYYPDGTLKRTADALWSQKEIEEQALVSRYIIGCFKKIRLREYVEEGPKTAQAGNLMHLCTQYTVDTNAVNFPQLGTVMLRLLHPTSAVCGMPRPEALHFIQTHERHDRRFYAGFAGPVNIDAASHLFVHIRCLKLEGKTATLYAGAGLTEDSDPQKEWLETEMKCQTLLRGMRG</sequence>
<dbReference type="OrthoDB" id="9806579at2"/>
<dbReference type="eggNOG" id="COG1169">
    <property type="taxonomic scope" value="Bacteria"/>
</dbReference>
<dbReference type="HOGENOM" id="CLU_006493_8_0_10"/>